<dbReference type="PANTHER" id="PTHR24096">
    <property type="entry name" value="LONG-CHAIN-FATTY-ACID--COA LIGASE"/>
    <property type="match status" value="1"/>
</dbReference>
<proteinExistence type="inferred from homology"/>
<protein>
    <submittedName>
        <fullName evidence="7">Uncharacterized protein</fullName>
    </submittedName>
</protein>
<evidence type="ECO:0000259" key="6">
    <source>
        <dbReference type="Pfam" id="PF13193"/>
    </source>
</evidence>
<dbReference type="SUPFAM" id="SSF56801">
    <property type="entry name" value="Acetyl-CoA synthetase-like"/>
    <property type="match status" value="1"/>
</dbReference>
<dbReference type="CDD" id="cd05911">
    <property type="entry name" value="Firefly_Luc_like"/>
    <property type="match status" value="1"/>
</dbReference>
<dbReference type="GO" id="GO:0005777">
    <property type="term" value="C:peroxisome"/>
    <property type="evidence" value="ECO:0007669"/>
    <property type="project" value="UniProtKB-SubCell"/>
</dbReference>
<evidence type="ECO:0000256" key="2">
    <source>
        <dbReference type="ARBA" id="ARBA00006432"/>
    </source>
</evidence>
<evidence type="ECO:0000256" key="1">
    <source>
        <dbReference type="ARBA" id="ARBA00004275"/>
    </source>
</evidence>
<dbReference type="InterPro" id="IPR025110">
    <property type="entry name" value="AMP-bd_C"/>
</dbReference>
<dbReference type="AlphaFoldDB" id="A0AAW2GBJ2"/>
<evidence type="ECO:0000313" key="8">
    <source>
        <dbReference type="Proteomes" id="UP001430953"/>
    </source>
</evidence>
<dbReference type="InterPro" id="IPR042099">
    <property type="entry name" value="ANL_N_sf"/>
</dbReference>
<feature type="domain" description="AMP-binding enzyme C-terminal" evidence="6">
    <location>
        <begin position="457"/>
        <end position="533"/>
    </location>
</feature>
<organism evidence="7 8">
    <name type="scientific">Cardiocondyla obscurior</name>
    <dbReference type="NCBI Taxonomy" id="286306"/>
    <lineage>
        <taxon>Eukaryota</taxon>
        <taxon>Metazoa</taxon>
        <taxon>Ecdysozoa</taxon>
        <taxon>Arthropoda</taxon>
        <taxon>Hexapoda</taxon>
        <taxon>Insecta</taxon>
        <taxon>Pterygota</taxon>
        <taxon>Neoptera</taxon>
        <taxon>Endopterygota</taxon>
        <taxon>Hymenoptera</taxon>
        <taxon>Apocrita</taxon>
        <taxon>Aculeata</taxon>
        <taxon>Formicoidea</taxon>
        <taxon>Formicidae</taxon>
        <taxon>Myrmicinae</taxon>
        <taxon>Cardiocondyla</taxon>
    </lineage>
</organism>
<keyword evidence="3" id="KW-0436">Ligase</keyword>
<dbReference type="GO" id="GO:0016405">
    <property type="term" value="F:CoA-ligase activity"/>
    <property type="evidence" value="ECO:0007669"/>
    <property type="project" value="TreeGrafter"/>
</dbReference>
<evidence type="ECO:0000256" key="3">
    <source>
        <dbReference type="ARBA" id="ARBA00022598"/>
    </source>
</evidence>
<dbReference type="Pfam" id="PF13193">
    <property type="entry name" value="AMP-binding_C"/>
    <property type="match status" value="1"/>
</dbReference>
<keyword evidence="8" id="KW-1185">Reference proteome</keyword>
<dbReference type="InterPro" id="IPR045851">
    <property type="entry name" value="AMP-bd_C_sf"/>
</dbReference>
<keyword evidence="4" id="KW-0576">Peroxisome</keyword>
<comment type="similarity">
    <text evidence="2">Belongs to the ATP-dependent AMP-binding enzyme family.</text>
</comment>
<evidence type="ECO:0000259" key="5">
    <source>
        <dbReference type="Pfam" id="PF00501"/>
    </source>
</evidence>
<dbReference type="Pfam" id="PF00501">
    <property type="entry name" value="AMP-binding"/>
    <property type="match status" value="1"/>
</dbReference>
<dbReference type="InterPro" id="IPR020845">
    <property type="entry name" value="AMP-binding_CS"/>
</dbReference>
<dbReference type="PROSITE" id="PS00455">
    <property type="entry name" value="AMP_BINDING"/>
    <property type="match status" value="1"/>
</dbReference>
<comment type="caution">
    <text evidence="7">The sequence shown here is derived from an EMBL/GenBank/DDBJ whole genome shotgun (WGS) entry which is preliminary data.</text>
</comment>
<accession>A0AAW2GBJ2</accession>
<sequence>MGDLHDMDEHNSTVDRRKNFTLEDGVYKGIVVKNLTKYKSVGEMLWKNINKYKDNIAHLDASTEATVTYAELQDKAVRCALWLQKEGINHNDVVTLCTSNHLNSIVPCISASYINAIINPWNENMDLKTALHVLELTTPKIIFCSEKAIDVILDATKEKNYNAKIVVFGKHASAVSFSDILKNFNNEEVENFRYVELNDIQKTAVIMHSSGTTGMPKGVASSNFSIIILGQDENLRRENSTSLWFSSLYWLTGIMMNFSSIVNGSKVILYPEFDEQMTCRLIEKFKVTTVFFSTSMLNRFLKAGFANNYSLSSWKILIVGGALIKPKVQEEMRRVLPHVTMLQGYGMTELSGVVTIQLPHHKNGSCGTVTKNVQLKIVDPESGKVLGPNQSGEIWLKSPMIMNGYYKNPEATKNTIDEEGWLHSGDIGYVDEDGELFIIDRIKELIKYRGYQISPGEIEGVLITHPAVLETVVLGVPHLLDDEHPLAYVTKKPNAEVSEQELIDFIAKNMTDQYKLRAGVIFLDQFPYTGSGKISKKDLKELTKSLKHIEF</sequence>
<dbReference type="Proteomes" id="UP001430953">
    <property type="component" value="Unassembled WGS sequence"/>
</dbReference>
<evidence type="ECO:0000256" key="4">
    <source>
        <dbReference type="ARBA" id="ARBA00023140"/>
    </source>
</evidence>
<name>A0AAW2GBJ2_9HYME</name>
<dbReference type="EMBL" id="JADYXP020000005">
    <property type="protein sequence ID" value="KAL0124900.1"/>
    <property type="molecule type" value="Genomic_DNA"/>
</dbReference>
<evidence type="ECO:0000313" key="7">
    <source>
        <dbReference type="EMBL" id="KAL0124900.1"/>
    </source>
</evidence>
<gene>
    <name evidence="7" type="ORF">PUN28_006635</name>
</gene>
<dbReference type="FunFam" id="3.40.50.12780:FF:000025">
    <property type="entry name" value="luciferin 4-monooxygenase"/>
    <property type="match status" value="1"/>
</dbReference>
<dbReference type="Gene3D" id="3.30.300.30">
    <property type="match status" value="1"/>
</dbReference>
<dbReference type="PANTHER" id="PTHR24096:SF149">
    <property type="entry name" value="AMP-BINDING DOMAIN-CONTAINING PROTEIN-RELATED"/>
    <property type="match status" value="1"/>
</dbReference>
<feature type="domain" description="AMP-dependent synthetase/ligase" evidence="5">
    <location>
        <begin position="46"/>
        <end position="406"/>
    </location>
</feature>
<dbReference type="InterPro" id="IPR000873">
    <property type="entry name" value="AMP-dep_synth/lig_dom"/>
</dbReference>
<reference evidence="7 8" key="1">
    <citation type="submission" date="2023-03" db="EMBL/GenBank/DDBJ databases">
        <title>High recombination rates correlate with genetic variation in Cardiocondyla obscurior ants.</title>
        <authorList>
            <person name="Errbii M."/>
        </authorList>
    </citation>
    <scope>NUCLEOTIDE SEQUENCE [LARGE SCALE GENOMIC DNA]</scope>
    <source>
        <strain evidence="7">Alpha-2009</strain>
        <tissue evidence="7">Whole body</tissue>
    </source>
</reference>
<comment type="subcellular location">
    <subcellularLocation>
        <location evidence="1">Peroxisome</location>
    </subcellularLocation>
</comment>
<dbReference type="Gene3D" id="3.40.50.12780">
    <property type="entry name" value="N-terminal domain of ligase-like"/>
    <property type="match status" value="1"/>
</dbReference>